<keyword evidence="2" id="KW-0813">Transport</keyword>
<dbReference type="InterPro" id="IPR003439">
    <property type="entry name" value="ABC_transporter-like_ATP-bd"/>
</dbReference>
<dbReference type="InterPro" id="IPR050319">
    <property type="entry name" value="ABC_transp_ATP-bind"/>
</dbReference>
<dbReference type="GO" id="GO:0015833">
    <property type="term" value="P:peptide transport"/>
    <property type="evidence" value="ECO:0007669"/>
    <property type="project" value="InterPro"/>
</dbReference>
<dbReference type="GO" id="GO:0005524">
    <property type="term" value="F:ATP binding"/>
    <property type="evidence" value="ECO:0007669"/>
    <property type="project" value="UniProtKB-KW"/>
</dbReference>
<evidence type="ECO:0000256" key="2">
    <source>
        <dbReference type="ARBA" id="ARBA00022448"/>
    </source>
</evidence>
<evidence type="ECO:0000313" key="6">
    <source>
        <dbReference type="EMBL" id="EMY35055.1"/>
    </source>
</evidence>
<protein>
    <submittedName>
        <fullName evidence="6">ABC transporter</fullName>
    </submittedName>
</protein>
<reference evidence="6 7" key="1">
    <citation type="journal article" date="2013" name="Genome Announc.">
        <title>Draft Genome Sequence of Arthrobacter crystallopoietes Strain BAB-32, Revealing Genes for Bioremediation.</title>
        <authorList>
            <person name="Joshi M.N."/>
            <person name="Pandit A.S."/>
            <person name="Sharma A."/>
            <person name="Pandya R.V."/>
            <person name="Desai S.M."/>
            <person name="Saxena A.K."/>
            <person name="Bagatharia S.B."/>
        </authorList>
    </citation>
    <scope>NUCLEOTIDE SEQUENCE [LARGE SCALE GENOMIC DNA]</scope>
    <source>
        <strain evidence="6 7">BAB-32</strain>
    </source>
</reference>
<accession>N1V140</accession>
<dbReference type="PANTHER" id="PTHR43776:SF7">
    <property type="entry name" value="D,D-DIPEPTIDE TRANSPORT ATP-BINDING PROTEIN DDPF-RELATED"/>
    <property type="match status" value="1"/>
</dbReference>
<feature type="domain" description="ABC transporter" evidence="5">
    <location>
        <begin position="344"/>
        <end position="593"/>
    </location>
</feature>
<proteinExistence type="inferred from homology"/>
<dbReference type="GO" id="GO:0016887">
    <property type="term" value="F:ATP hydrolysis activity"/>
    <property type="evidence" value="ECO:0007669"/>
    <property type="project" value="InterPro"/>
</dbReference>
<organism evidence="6 7">
    <name type="scientific">Arthrobacter crystallopoietes BAB-32</name>
    <dbReference type="NCBI Taxonomy" id="1246476"/>
    <lineage>
        <taxon>Bacteria</taxon>
        <taxon>Bacillati</taxon>
        <taxon>Actinomycetota</taxon>
        <taxon>Actinomycetes</taxon>
        <taxon>Micrococcales</taxon>
        <taxon>Micrococcaceae</taxon>
        <taxon>Crystallibacter</taxon>
    </lineage>
</organism>
<comment type="similarity">
    <text evidence="1">Belongs to the ABC transporter superfamily.</text>
</comment>
<dbReference type="PROSITE" id="PS00211">
    <property type="entry name" value="ABC_TRANSPORTER_1"/>
    <property type="match status" value="1"/>
</dbReference>
<dbReference type="Pfam" id="PF08352">
    <property type="entry name" value="oligo_HPY"/>
    <property type="match status" value="2"/>
</dbReference>
<comment type="caution">
    <text evidence="6">The sequence shown here is derived from an EMBL/GenBank/DDBJ whole genome shotgun (WGS) entry which is preliminary data.</text>
</comment>
<evidence type="ECO:0000256" key="1">
    <source>
        <dbReference type="ARBA" id="ARBA00005417"/>
    </source>
</evidence>
<dbReference type="PANTHER" id="PTHR43776">
    <property type="entry name" value="TRANSPORT ATP-BINDING PROTEIN"/>
    <property type="match status" value="1"/>
</dbReference>
<keyword evidence="7" id="KW-1185">Reference proteome</keyword>
<dbReference type="Proteomes" id="UP000010729">
    <property type="component" value="Unassembled WGS sequence"/>
</dbReference>
<evidence type="ECO:0000313" key="7">
    <source>
        <dbReference type="Proteomes" id="UP000010729"/>
    </source>
</evidence>
<dbReference type="CDD" id="cd03257">
    <property type="entry name" value="ABC_NikE_OppD_transporters"/>
    <property type="match status" value="2"/>
</dbReference>
<keyword evidence="4" id="KW-0067">ATP-binding</keyword>
<dbReference type="OrthoDB" id="4008250at2"/>
<evidence type="ECO:0000256" key="4">
    <source>
        <dbReference type="ARBA" id="ARBA00022840"/>
    </source>
</evidence>
<dbReference type="RefSeq" id="WP_005268075.1">
    <property type="nucleotide sequence ID" value="NZ_ANPE02000088.1"/>
</dbReference>
<feature type="domain" description="ABC transporter" evidence="5">
    <location>
        <begin position="39"/>
        <end position="286"/>
    </location>
</feature>
<dbReference type="Pfam" id="PF00005">
    <property type="entry name" value="ABC_tran"/>
    <property type="match status" value="2"/>
</dbReference>
<dbReference type="InterPro" id="IPR003593">
    <property type="entry name" value="AAA+_ATPase"/>
</dbReference>
<dbReference type="InterPro" id="IPR027417">
    <property type="entry name" value="P-loop_NTPase"/>
</dbReference>
<keyword evidence="3" id="KW-0547">Nucleotide-binding</keyword>
<dbReference type="InterPro" id="IPR013563">
    <property type="entry name" value="Oligopep_ABC_C"/>
</dbReference>
<dbReference type="SMART" id="SM00382">
    <property type="entry name" value="AAA"/>
    <property type="match status" value="2"/>
</dbReference>
<dbReference type="InterPro" id="IPR017871">
    <property type="entry name" value="ABC_transporter-like_CS"/>
</dbReference>
<name>N1V140_9MICC</name>
<gene>
    <name evidence="6" type="ORF">D477_006476</name>
</gene>
<dbReference type="Gene3D" id="3.40.50.300">
    <property type="entry name" value="P-loop containing nucleotide triphosphate hydrolases"/>
    <property type="match status" value="2"/>
</dbReference>
<evidence type="ECO:0000256" key="3">
    <source>
        <dbReference type="ARBA" id="ARBA00022741"/>
    </source>
</evidence>
<dbReference type="SUPFAM" id="SSF52540">
    <property type="entry name" value="P-loop containing nucleoside triphosphate hydrolases"/>
    <property type="match status" value="2"/>
</dbReference>
<evidence type="ECO:0000259" key="5">
    <source>
        <dbReference type="PROSITE" id="PS50893"/>
    </source>
</evidence>
<sequence length="603" mass="62975">MGSTANTAKYDGGTSVTEAGAASAAATGSTGSGKSLLNIERLSVSFSTPRGRVDVVRDVSLALAPGKALALVGESGSGKTVTARTLVGLNAANARVTADRLEVLGRDALALSERQWRGVRGKEIGYVLQDALVSLDPLRTVGQEIDEALGAHGVRGKAERLERVHQALRDAGIPDPEVRARQRSGELSGGLRQRALIAQATVLNPQLVIADEPTTALDATVQAQILELLEGLKEQGRGLIFISHDLAVVGRLADEIAVMQGGRIVESGRASEVLANPQHEYTQALIDAIPSGAAKGTRLSAAGRATSSSAAVTTTANGTPAATSAAAPIERVRATEFSATAPALEARGLAKSYPGPGGIRRTVVHDVSFTLERGKTLGIVGESGSGKSTTARIALGLTQPDTGTVTLGGFAWAGAGSETVSEDERRRHRPDIQLVNQDPLSSFDPRFSVGKVVTDALDAGAIGTPRDRTTRALDLLAQVGLPASLFDRRPLTLSGGQRQRVAIARALALQPQVLLLDEPVSALDVSIQAQVLDLLADLQDQLGLSYLFISHDLGVIHHVSDHVLVMKDGRVVESGNADELFANPQTDYTRQLLAAVPELPARA</sequence>
<dbReference type="GO" id="GO:0055085">
    <property type="term" value="P:transmembrane transport"/>
    <property type="evidence" value="ECO:0007669"/>
    <property type="project" value="UniProtKB-ARBA"/>
</dbReference>
<dbReference type="PROSITE" id="PS50893">
    <property type="entry name" value="ABC_TRANSPORTER_2"/>
    <property type="match status" value="2"/>
</dbReference>
<dbReference type="EMBL" id="ANPE02000088">
    <property type="protein sequence ID" value="EMY35055.1"/>
    <property type="molecule type" value="Genomic_DNA"/>
</dbReference>
<dbReference type="AlphaFoldDB" id="N1V140"/>
<dbReference type="NCBIfam" id="NF008453">
    <property type="entry name" value="PRK11308.1"/>
    <property type="match status" value="2"/>
</dbReference>